<dbReference type="Gene3D" id="3.40.640.10">
    <property type="entry name" value="Type I PLP-dependent aspartate aminotransferase-like (Major domain)"/>
    <property type="match status" value="1"/>
</dbReference>
<dbReference type="Pfam" id="PF01041">
    <property type="entry name" value="DegT_DnrJ_EryC1"/>
    <property type="match status" value="1"/>
</dbReference>
<sequence>VSRPAIGPADEAQVLEVLRSGWVGQGPKVAEFERQVATVLDIKYAIAVNSGTSALHLALCGLGVGPDDAVIVPDFTFPASANVVRHCGAEPILLDVDPNTLNLNVDDLEKFLKTGSRFESGELRDTKTGRRIKGIMAVHLFGLPMAMERTLELAQTYRLAIVEDAACAFGARDTAGFCGTGGDVGCFSFHPRKIITTGEGGMVVTNRADVAETVTTLRNHGITRTESTLAFVSEGFNFRMSDINAALGIAQLHKLQSIIERHAEIANWYDEALADVDALRLPAKLDGRIYQAYVVLLERHDRKHVLDRLREADIESVAGTYSVSAQPAYKDMASCPNSQFAQRQSLALPLHTALDKPIIERICKTLRAIVAN</sequence>
<dbReference type="InterPro" id="IPR000653">
    <property type="entry name" value="DegT/StrS_aminotransferase"/>
</dbReference>
<evidence type="ECO:0000313" key="1">
    <source>
        <dbReference type="EMBL" id="SVA38677.1"/>
    </source>
</evidence>
<dbReference type="InterPro" id="IPR015421">
    <property type="entry name" value="PyrdxlP-dep_Trfase_major"/>
</dbReference>
<organism evidence="1">
    <name type="scientific">marine metagenome</name>
    <dbReference type="NCBI Taxonomy" id="408172"/>
    <lineage>
        <taxon>unclassified sequences</taxon>
        <taxon>metagenomes</taxon>
        <taxon>ecological metagenomes</taxon>
    </lineage>
</organism>
<dbReference type="SUPFAM" id="SSF53383">
    <property type="entry name" value="PLP-dependent transferases"/>
    <property type="match status" value="1"/>
</dbReference>
<dbReference type="PANTHER" id="PTHR30244:SF34">
    <property type="entry name" value="DTDP-4-AMINO-4,6-DIDEOXYGALACTOSE TRANSAMINASE"/>
    <property type="match status" value="1"/>
</dbReference>
<dbReference type="GO" id="GO:0000271">
    <property type="term" value="P:polysaccharide biosynthetic process"/>
    <property type="evidence" value="ECO:0007669"/>
    <property type="project" value="TreeGrafter"/>
</dbReference>
<dbReference type="GO" id="GO:0030170">
    <property type="term" value="F:pyridoxal phosphate binding"/>
    <property type="evidence" value="ECO:0007669"/>
    <property type="project" value="TreeGrafter"/>
</dbReference>
<dbReference type="GO" id="GO:0008483">
    <property type="term" value="F:transaminase activity"/>
    <property type="evidence" value="ECO:0007669"/>
    <property type="project" value="TreeGrafter"/>
</dbReference>
<dbReference type="AlphaFoldDB" id="A0A381VGA2"/>
<proteinExistence type="predicted"/>
<dbReference type="PANTHER" id="PTHR30244">
    <property type="entry name" value="TRANSAMINASE"/>
    <property type="match status" value="1"/>
</dbReference>
<dbReference type="PIRSF" id="PIRSF000390">
    <property type="entry name" value="PLP_StrS"/>
    <property type="match status" value="1"/>
</dbReference>
<reference evidence="1" key="1">
    <citation type="submission" date="2018-05" db="EMBL/GenBank/DDBJ databases">
        <authorList>
            <person name="Lanie J.A."/>
            <person name="Ng W.-L."/>
            <person name="Kazmierczak K.M."/>
            <person name="Andrzejewski T.M."/>
            <person name="Davidsen T.M."/>
            <person name="Wayne K.J."/>
            <person name="Tettelin H."/>
            <person name="Glass J.I."/>
            <person name="Rusch D."/>
            <person name="Podicherti R."/>
            <person name="Tsui H.-C.T."/>
            <person name="Winkler M.E."/>
        </authorList>
    </citation>
    <scope>NUCLEOTIDE SEQUENCE</scope>
</reference>
<dbReference type="CDD" id="cd00616">
    <property type="entry name" value="AHBA_syn"/>
    <property type="match status" value="1"/>
</dbReference>
<dbReference type="Gene3D" id="3.90.1150.10">
    <property type="entry name" value="Aspartate Aminotransferase, domain 1"/>
    <property type="match status" value="1"/>
</dbReference>
<evidence type="ECO:0008006" key="2">
    <source>
        <dbReference type="Google" id="ProtNLM"/>
    </source>
</evidence>
<dbReference type="EMBL" id="UINC01008600">
    <property type="protein sequence ID" value="SVA38677.1"/>
    <property type="molecule type" value="Genomic_DNA"/>
</dbReference>
<protein>
    <recommendedName>
        <fullName evidence="2">DegT/DnrJ/EryC1/StrS family aminotransferase</fullName>
    </recommendedName>
</protein>
<accession>A0A381VGA2</accession>
<dbReference type="InterPro" id="IPR015424">
    <property type="entry name" value="PyrdxlP-dep_Trfase"/>
</dbReference>
<feature type="non-terminal residue" evidence="1">
    <location>
        <position position="1"/>
    </location>
</feature>
<dbReference type="InterPro" id="IPR015422">
    <property type="entry name" value="PyrdxlP-dep_Trfase_small"/>
</dbReference>
<name>A0A381VGA2_9ZZZZ</name>
<gene>
    <name evidence="1" type="ORF">METZ01_LOCUS91531</name>
</gene>